<dbReference type="AlphaFoldDB" id="A0A0E9U980"/>
<reference evidence="1" key="1">
    <citation type="submission" date="2014-11" db="EMBL/GenBank/DDBJ databases">
        <authorList>
            <person name="Amaro Gonzalez C."/>
        </authorList>
    </citation>
    <scope>NUCLEOTIDE SEQUENCE</scope>
</reference>
<proteinExistence type="predicted"/>
<sequence>MSFNDFQVATSRSRLEITYPSST</sequence>
<dbReference type="EMBL" id="GBXM01046186">
    <property type="protein sequence ID" value="JAH62391.1"/>
    <property type="molecule type" value="Transcribed_RNA"/>
</dbReference>
<name>A0A0E9U980_ANGAN</name>
<accession>A0A0E9U980</accession>
<reference evidence="1" key="2">
    <citation type="journal article" date="2015" name="Fish Shellfish Immunol.">
        <title>Early steps in the European eel (Anguilla anguilla)-Vibrio vulnificus interaction in the gills: Role of the RtxA13 toxin.</title>
        <authorList>
            <person name="Callol A."/>
            <person name="Pajuelo D."/>
            <person name="Ebbesson L."/>
            <person name="Teles M."/>
            <person name="MacKenzie S."/>
            <person name="Amaro C."/>
        </authorList>
    </citation>
    <scope>NUCLEOTIDE SEQUENCE</scope>
</reference>
<evidence type="ECO:0000313" key="1">
    <source>
        <dbReference type="EMBL" id="JAH62391.1"/>
    </source>
</evidence>
<protein>
    <submittedName>
        <fullName evidence="1">Uncharacterized protein</fullName>
    </submittedName>
</protein>
<organism evidence="1">
    <name type="scientific">Anguilla anguilla</name>
    <name type="common">European freshwater eel</name>
    <name type="synonym">Muraena anguilla</name>
    <dbReference type="NCBI Taxonomy" id="7936"/>
    <lineage>
        <taxon>Eukaryota</taxon>
        <taxon>Metazoa</taxon>
        <taxon>Chordata</taxon>
        <taxon>Craniata</taxon>
        <taxon>Vertebrata</taxon>
        <taxon>Euteleostomi</taxon>
        <taxon>Actinopterygii</taxon>
        <taxon>Neopterygii</taxon>
        <taxon>Teleostei</taxon>
        <taxon>Anguilliformes</taxon>
        <taxon>Anguillidae</taxon>
        <taxon>Anguilla</taxon>
    </lineage>
</organism>